<evidence type="ECO:0000313" key="1">
    <source>
        <dbReference type="EMBL" id="KAJ8642507.1"/>
    </source>
</evidence>
<reference evidence="1 2" key="1">
    <citation type="journal article" date="2022" name="Hortic Res">
        <title>A haplotype resolved chromosomal level avocado genome allows analysis of novel avocado genes.</title>
        <authorList>
            <person name="Nath O."/>
            <person name="Fletcher S.J."/>
            <person name="Hayward A."/>
            <person name="Shaw L.M."/>
            <person name="Masouleh A.K."/>
            <person name="Furtado A."/>
            <person name="Henry R.J."/>
            <person name="Mitter N."/>
        </authorList>
    </citation>
    <scope>NUCLEOTIDE SEQUENCE [LARGE SCALE GENOMIC DNA]</scope>
    <source>
        <strain evidence="2">cv. Hass</strain>
    </source>
</reference>
<sequence>MGTKGERRNAQENTEKRKQRRQQMMLQSGGRASDAAEAMRKMDALKATIFSWGRPSPPGPCCVMNWTTSTTPDKMPRQ</sequence>
<name>A0ACC2M9P4_PERAE</name>
<dbReference type="EMBL" id="CM056810">
    <property type="protein sequence ID" value="KAJ8642507.1"/>
    <property type="molecule type" value="Genomic_DNA"/>
</dbReference>
<keyword evidence="2" id="KW-1185">Reference proteome</keyword>
<accession>A0ACC2M9P4</accession>
<dbReference type="Proteomes" id="UP001234297">
    <property type="component" value="Chromosome 2"/>
</dbReference>
<protein>
    <submittedName>
        <fullName evidence="1">Uncharacterized protein</fullName>
    </submittedName>
</protein>
<evidence type="ECO:0000313" key="2">
    <source>
        <dbReference type="Proteomes" id="UP001234297"/>
    </source>
</evidence>
<proteinExistence type="predicted"/>
<organism evidence="1 2">
    <name type="scientific">Persea americana</name>
    <name type="common">Avocado</name>
    <dbReference type="NCBI Taxonomy" id="3435"/>
    <lineage>
        <taxon>Eukaryota</taxon>
        <taxon>Viridiplantae</taxon>
        <taxon>Streptophyta</taxon>
        <taxon>Embryophyta</taxon>
        <taxon>Tracheophyta</taxon>
        <taxon>Spermatophyta</taxon>
        <taxon>Magnoliopsida</taxon>
        <taxon>Magnoliidae</taxon>
        <taxon>Laurales</taxon>
        <taxon>Lauraceae</taxon>
        <taxon>Persea</taxon>
    </lineage>
</organism>
<comment type="caution">
    <text evidence="1">The sequence shown here is derived from an EMBL/GenBank/DDBJ whole genome shotgun (WGS) entry which is preliminary data.</text>
</comment>
<gene>
    <name evidence="1" type="ORF">MRB53_004255</name>
</gene>